<evidence type="ECO:0000313" key="2">
    <source>
        <dbReference type="Proteomes" id="UP000033684"/>
    </source>
</evidence>
<reference evidence="2" key="1">
    <citation type="submission" date="2015-03" db="EMBL/GenBank/DDBJ databases">
        <title>Draft genome sequence of a novel methanotroph (Sn10-6) isolated from flooded ricefield rhizosphere in India.</title>
        <authorList>
            <person name="Pandit P.S."/>
            <person name="Pore S.D."/>
            <person name="Arora P."/>
            <person name="Kapse N.G."/>
            <person name="Dhakephalkar P.K."/>
            <person name="Rahalkar M.C."/>
        </authorList>
    </citation>
    <scope>NUCLEOTIDE SEQUENCE [LARGE SCALE GENOMIC DNA]</scope>
    <source>
        <strain evidence="2">Sn10-6</strain>
    </source>
</reference>
<dbReference type="AlphaFoldDB" id="A0A0F3IJ27"/>
<sequence length="123" mass="13697">MLANNIKLNELSHKSASLPSLIGLLTTGGDWRIALSPDTGVNAYGYAATPNPDAYAFGSSTCSQISARGFKQSLLRLQDLQQRLNTDTLTTVYDDELAQLRQRLHELLSLPQHTDICFFTFWH</sequence>
<dbReference type="EMBL" id="LAJX01000090">
    <property type="protein sequence ID" value="KJV06736.1"/>
    <property type="molecule type" value="Genomic_DNA"/>
</dbReference>
<accession>A0A0F3IJ27</accession>
<proteinExistence type="predicted"/>
<organism evidence="1 2">
    <name type="scientific">Methylocucumis oryzae</name>
    <dbReference type="NCBI Taxonomy" id="1632867"/>
    <lineage>
        <taxon>Bacteria</taxon>
        <taxon>Pseudomonadati</taxon>
        <taxon>Pseudomonadota</taxon>
        <taxon>Gammaproteobacteria</taxon>
        <taxon>Methylococcales</taxon>
        <taxon>Methylococcaceae</taxon>
        <taxon>Methylocucumis</taxon>
    </lineage>
</organism>
<protein>
    <submittedName>
        <fullName evidence="1">Uncharacterized protein</fullName>
    </submittedName>
</protein>
<keyword evidence="2" id="KW-1185">Reference proteome</keyword>
<evidence type="ECO:0000313" key="1">
    <source>
        <dbReference type="EMBL" id="KJV06736.1"/>
    </source>
</evidence>
<dbReference type="Proteomes" id="UP000033684">
    <property type="component" value="Unassembled WGS sequence"/>
</dbReference>
<gene>
    <name evidence="1" type="ORF">VZ94_09265</name>
</gene>
<comment type="caution">
    <text evidence="1">The sequence shown here is derived from an EMBL/GenBank/DDBJ whole genome shotgun (WGS) entry which is preliminary data.</text>
</comment>
<dbReference type="RefSeq" id="WP_045779006.1">
    <property type="nucleotide sequence ID" value="NZ_LAJX01000090.1"/>
</dbReference>
<name>A0A0F3IJ27_9GAMM</name>
<reference evidence="1 2" key="2">
    <citation type="journal article" date="2016" name="Microb. Ecol.">
        <title>Genome Characteristics of a Novel Type I Methanotroph (Sn10-6) Isolated from a Flooded Indian Rice Field.</title>
        <authorList>
            <person name="Rahalkar M.C."/>
            <person name="Pandit P.S."/>
            <person name="Dhakephalkar P.K."/>
            <person name="Pore S."/>
            <person name="Arora P."/>
            <person name="Kapse N."/>
        </authorList>
    </citation>
    <scope>NUCLEOTIDE SEQUENCE [LARGE SCALE GENOMIC DNA]</scope>
    <source>
        <strain evidence="1 2">Sn10-6</strain>
    </source>
</reference>